<feature type="region of interest" description="Disordered" evidence="4">
    <location>
        <begin position="1"/>
        <end position="24"/>
    </location>
</feature>
<keyword evidence="2 3" id="KW-0663">Pyridoxal phosphate</keyword>
<evidence type="ECO:0000313" key="5">
    <source>
        <dbReference type="EMBL" id="GHH77566.1"/>
    </source>
</evidence>
<dbReference type="CDD" id="cd00610">
    <property type="entry name" value="OAT_like"/>
    <property type="match status" value="1"/>
</dbReference>
<sequence>MPADSSTEPAPDRPAPGLPSAGRPAAGGFDLAALLAERGAERYELHSRYLNPQLPRMLHTIGFDKYYERAEGPYFYDAEGNEYLDMLAGFGIFALGRHHPVVRAAVQQVMDLGLPDLTRFDCAPLPGLLAEELLSRTPGLDRVFFGNSGTEAVETALKFARYATGRRRVLYCDHAFHGLTAGSLSVNGESGFRKGFDPLLPDTAIPLGDLGALARELKKGDVAALIVEPIQGKGVLAPPPGWLRAAQDLLHANRALLICDEVQTGIGRTGEFFAYQHEDGVLPDLVCAAKALSGGYVPVGATLGKGWIFEKVYSSMDRVLVHSASFGSNAQAMAAGLATLHVMRDEKVVENARRTGDLLRERLAALTDRYELLAEVRGRGLMIGIEFGRPKSLKLRTGWTALQAARKGLFAQMVVVPLLQRHRILTQVSGDHLEVIKLIPPLTITERDVDRFVDAFTDVMDDAHRGSGLMWDFGRTLVKQAVGSR</sequence>
<reference evidence="5" key="2">
    <citation type="submission" date="2020-09" db="EMBL/GenBank/DDBJ databases">
        <authorList>
            <person name="Sun Q."/>
            <person name="Ohkuma M."/>
        </authorList>
    </citation>
    <scope>NUCLEOTIDE SEQUENCE</scope>
    <source>
        <strain evidence="5">JCM 4646</strain>
    </source>
</reference>
<dbReference type="EMBL" id="BNBO01000033">
    <property type="protein sequence ID" value="GHH77566.1"/>
    <property type="molecule type" value="Genomic_DNA"/>
</dbReference>
<dbReference type="GO" id="GO:0008483">
    <property type="term" value="F:transaminase activity"/>
    <property type="evidence" value="ECO:0007669"/>
    <property type="project" value="UniProtKB-KW"/>
</dbReference>
<proteinExistence type="inferred from homology"/>
<evidence type="ECO:0000256" key="3">
    <source>
        <dbReference type="RuleBase" id="RU003560"/>
    </source>
</evidence>
<dbReference type="FunFam" id="3.90.1150.10:FF:000086">
    <property type="entry name" value="Putative acetylornithine aminotransferase"/>
    <property type="match status" value="1"/>
</dbReference>
<protein>
    <submittedName>
        <fullName evidence="5">Aspartate aminotransferase family protein</fullName>
    </submittedName>
</protein>
<comment type="caution">
    <text evidence="5">The sequence shown here is derived from an EMBL/GenBank/DDBJ whole genome shotgun (WGS) entry which is preliminary data.</text>
</comment>
<gene>
    <name evidence="5" type="ORF">GCM10018781_51320</name>
</gene>
<evidence type="ECO:0000256" key="4">
    <source>
        <dbReference type="SAM" id="MobiDB-lite"/>
    </source>
</evidence>
<dbReference type="PANTHER" id="PTHR11986">
    <property type="entry name" value="AMINOTRANSFERASE CLASS III"/>
    <property type="match status" value="1"/>
</dbReference>
<dbReference type="InterPro" id="IPR049704">
    <property type="entry name" value="Aminotrans_3_PPA_site"/>
</dbReference>
<dbReference type="Proteomes" id="UP000617734">
    <property type="component" value="Unassembled WGS sequence"/>
</dbReference>
<dbReference type="PIRSF" id="PIRSF000521">
    <property type="entry name" value="Transaminase_4ab_Lys_Orn"/>
    <property type="match status" value="1"/>
</dbReference>
<dbReference type="Pfam" id="PF00202">
    <property type="entry name" value="Aminotran_3"/>
    <property type="match status" value="1"/>
</dbReference>
<dbReference type="Gene3D" id="3.90.1150.10">
    <property type="entry name" value="Aspartate Aminotransferase, domain 1"/>
    <property type="match status" value="1"/>
</dbReference>
<organism evidence="5 6">
    <name type="scientific">Kitasatospora indigofera</name>
    <dbReference type="NCBI Taxonomy" id="67307"/>
    <lineage>
        <taxon>Bacteria</taxon>
        <taxon>Bacillati</taxon>
        <taxon>Actinomycetota</taxon>
        <taxon>Actinomycetes</taxon>
        <taxon>Kitasatosporales</taxon>
        <taxon>Streptomycetaceae</taxon>
        <taxon>Kitasatospora</taxon>
    </lineage>
</organism>
<dbReference type="Gene3D" id="3.40.640.10">
    <property type="entry name" value="Type I PLP-dependent aspartate aminotransferase-like (Major domain)"/>
    <property type="match status" value="1"/>
</dbReference>
<keyword evidence="5" id="KW-0808">Transferase</keyword>
<dbReference type="GO" id="GO:0042802">
    <property type="term" value="F:identical protein binding"/>
    <property type="evidence" value="ECO:0007669"/>
    <property type="project" value="TreeGrafter"/>
</dbReference>
<reference evidence="5" key="1">
    <citation type="journal article" date="2014" name="Int. J. Syst. Evol. Microbiol.">
        <title>Complete genome sequence of Corynebacterium casei LMG S-19264T (=DSM 44701T), isolated from a smear-ripened cheese.</title>
        <authorList>
            <consortium name="US DOE Joint Genome Institute (JGI-PGF)"/>
            <person name="Walter F."/>
            <person name="Albersmeier A."/>
            <person name="Kalinowski J."/>
            <person name="Ruckert C."/>
        </authorList>
    </citation>
    <scope>NUCLEOTIDE SEQUENCE</scope>
    <source>
        <strain evidence="5">JCM 4646</strain>
    </source>
</reference>
<comment type="cofactor">
    <cofactor evidence="1">
        <name>pyridoxal 5'-phosphate</name>
        <dbReference type="ChEBI" id="CHEBI:597326"/>
    </cofactor>
</comment>
<evidence type="ECO:0000313" key="6">
    <source>
        <dbReference type="Proteomes" id="UP000617734"/>
    </source>
</evidence>
<keyword evidence="6" id="KW-1185">Reference proteome</keyword>
<dbReference type="InterPro" id="IPR005814">
    <property type="entry name" value="Aminotrans_3"/>
</dbReference>
<dbReference type="InterPro" id="IPR015422">
    <property type="entry name" value="PyrdxlP-dep_Trfase_small"/>
</dbReference>
<evidence type="ECO:0000256" key="2">
    <source>
        <dbReference type="ARBA" id="ARBA00022898"/>
    </source>
</evidence>
<accession>A0A919G5A1</accession>
<dbReference type="RefSeq" id="WP_190213259.1">
    <property type="nucleotide sequence ID" value="NZ_BNBO01000033.1"/>
</dbReference>
<dbReference type="SUPFAM" id="SSF53383">
    <property type="entry name" value="PLP-dependent transferases"/>
    <property type="match status" value="1"/>
</dbReference>
<dbReference type="GeneID" id="95355499"/>
<evidence type="ECO:0000256" key="1">
    <source>
        <dbReference type="ARBA" id="ARBA00001933"/>
    </source>
</evidence>
<dbReference type="FunFam" id="3.40.640.10:FF:000004">
    <property type="entry name" value="Acetylornithine aminotransferase"/>
    <property type="match status" value="1"/>
</dbReference>
<dbReference type="InterPro" id="IPR015421">
    <property type="entry name" value="PyrdxlP-dep_Trfase_major"/>
</dbReference>
<dbReference type="PROSITE" id="PS00600">
    <property type="entry name" value="AA_TRANSFER_CLASS_3"/>
    <property type="match status" value="1"/>
</dbReference>
<comment type="similarity">
    <text evidence="3">Belongs to the class-III pyridoxal-phosphate-dependent aminotransferase family.</text>
</comment>
<keyword evidence="5" id="KW-0032">Aminotransferase</keyword>
<dbReference type="InterPro" id="IPR015424">
    <property type="entry name" value="PyrdxlP-dep_Trfase"/>
</dbReference>
<dbReference type="AlphaFoldDB" id="A0A919G5A1"/>
<dbReference type="PANTHER" id="PTHR11986:SF121">
    <property type="entry name" value="BLR3010 PROTEIN"/>
    <property type="match status" value="1"/>
</dbReference>
<dbReference type="GO" id="GO:0030170">
    <property type="term" value="F:pyridoxal phosphate binding"/>
    <property type="evidence" value="ECO:0007669"/>
    <property type="project" value="InterPro"/>
</dbReference>
<dbReference type="InterPro" id="IPR050103">
    <property type="entry name" value="Class-III_PLP-dep_AT"/>
</dbReference>
<name>A0A919G5A1_9ACTN</name>